<protein>
    <recommendedName>
        <fullName evidence="2">C2H2-type domain-containing protein</fullName>
    </recommendedName>
</protein>
<dbReference type="AlphaFoldDB" id="A0AAJ0DGL2"/>
<proteinExistence type="predicted"/>
<dbReference type="Proteomes" id="UP001271007">
    <property type="component" value="Unassembled WGS sequence"/>
</dbReference>
<comment type="caution">
    <text evidence="3">The sequence shown here is derived from an EMBL/GenBank/DDBJ whole genome shotgun (WGS) entry which is preliminary data.</text>
</comment>
<dbReference type="InterPro" id="IPR013087">
    <property type="entry name" value="Znf_C2H2_type"/>
</dbReference>
<gene>
    <name evidence="3" type="ORF">LTR09_008951</name>
</gene>
<evidence type="ECO:0000256" key="1">
    <source>
        <dbReference type="SAM" id="MobiDB-lite"/>
    </source>
</evidence>
<feature type="domain" description="C2H2-type" evidence="2">
    <location>
        <begin position="293"/>
        <end position="322"/>
    </location>
</feature>
<feature type="region of interest" description="Disordered" evidence="1">
    <location>
        <begin position="306"/>
        <end position="325"/>
    </location>
</feature>
<reference evidence="3" key="1">
    <citation type="submission" date="2023-04" db="EMBL/GenBank/DDBJ databases">
        <title>Black Yeasts Isolated from many extreme environments.</title>
        <authorList>
            <person name="Coleine C."/>
            <person name="Stajich J.E."/>
            <person name="Selbmann L."/>
        </authorList>
    </citation>
    <scope>NUCLEOTIDE SEQUENCE</scope>
    <source>
        <strain evidence="3">CCFEE 5312</strain>
    </source>
</reference>
<feature type="domain" description="C2H2-type" evidence="2">
    <location>
        <begin position="328"/>
        <end position="356"/>
    </location>
</feature>
<name>A0AAJ0DGL2_9PEZI</name>
<evidence type="ECO:0000259" key="2">
    <source>
        <dbReference type="SMART" id="SM00355"/>
    </source>
</evidence>
<evidence type="ECO:0000313" key="3">
    <source>
        <dbReference type="EMBL" id="KAK3049775.1"/>
    </source>
</evidence>
<feature type="region of interest" description="Disordered" evidence="1">
    <location>
        <begin position="251"/>
        <end position="281"/>
    </location>
</feature>
<feature type="compositionally biased region" description="Low complexity" evidence="1">
    <location>
        <begin position="261"/>
        <end position="270"/>
    </location>
</feature>
<keyword evidence="4" id="KW-1185">Reference proteome</keyword>
<dbReference type="EMBL" id="JAWDJX010000037">
    <property type="protein sequence ID" value="KAK3049775.1"/>
    <property type="molecule type" value="Genomic_DNA"/>
</dbReference>
<sequence length="361" mass="39531">MCLVHEVFFGRDVLGNSDQAPLVDQRYMYCKAASPCGRRELANSTALSSGRRTAKAMAVTNSTSSHHTCISAVLRRQGTASLRSALDEEDNDDAWFSQNYGSNALAPYALSTTRTDIAPADPHQLCGTTLGYQPNVPAPDDFEFGPYAGLSETDQFTTTPALWPAEYDTDSVNTWSDLGFSHASYGNSVTPGLFDDTDVAMLFSCGPTAEGSAGYHSTLLASSFNTEETYDNATYDNTTYDNDTYDNVTYGNDTYDDDLTTTETDPSSSSEKCPITPQHDGLRGSLRTAKERFHCSVPGCSKSYGEGYGSKRSLRKHEMSRHTPGPATLCPYSDCERSRTGFKVAGSLPRHLRRKHGHRRR</sequence>
<organism evidence="3 4">
    <name type="scientific">Extremus antarcticus</name>
    <dbReference type="NCBI Taxonomy" id="702011"/>
    <lineage>
        <taxon>Eukaryota</taxon>
        <taxon>Fungi</taxon>
        <taxon>Dikarya</taxon>
        <taxon>Ascomycota</taxon>
        <taxon>Pezizomycotina</taxon>
        <taxon>Dothideomycetes</taxon>
        <taxon>Dothideomycetidae</taxon>
        <taxon>Mycosphaerellales</taxon>
        <taxon>Extremaceae</taxon>
        <taxon>Extremus</taxon>
    </lineage>
</organism>
<evidence type="ECO:0000313" key="4">
    <source>
        <dbReference type="Proteomes" id="UP001271007"/>
    </source>
</evidence>
<accession>A0AAJ0DGL2</accession>
<dbReference type="SMART" id="SM00355">
    <property type="entry name" value="ZnF_C2H2"/>
    <property type="match status" value="2"/>
</dbReference>